<dbReference type="Pfam" id="PF04203">
    <property type="entry name" value="Sortase"/>
    <property type="match status" value="1"/>
</dbReference>
<dbReference type="InterPro" id="IPR041999">
    <property type="entry name" value="Sortase_D_1"/>
</dbReference>
<dbReference type="OrthoDB" id="165822at2"/>
<dbReference type="GO" id="GO:0016787">
    <property type="term" value="F:hydrolase activity"/>
    <property type="evidence" value="ECO:0007669"/>
    <property type="project" value="UniProtKB-KW"/>
</dbReference>
<dbReference type="Proteomes" id="UP000324269">
    <property type="component" value="Unassembled WGS sequence"/>
</dbReference>
<evidence type="ECO:0000313" key="4">
    <source>
        <dbReference type="Proteomes" id="UP000324269"/>
    </source>
</evidence>
<evidence type="ECO:0000256" key="1">
    <source>
        <dbReference type="ARBA" id="ARBA00022801"/>
    </source>
</evidence>
<dbReference type="SUPFAM" id="SSF63817">
    <property type="entry name" value="Sortase"/>
    <property type="match status" value="1"/>
</dbReference>
<feature type="active site" description="Proton donor/acceptor" evidence="2">
    <location>
        <position position="118"/>
    </location>
</feature>
<dbReference type="PROSITE" id="PS51257">
    <property type="entry name" value="PROKAR_LIPOPROTEIN"/>
    <property type="match status" value="1"/>
</dbReference>
<keyword evidence="1" id="KW-0378">Hydrolase</keyword>
<sequence length="197" mass="21991">MNKLLMMLGSILLISGLACSIFAVSEIIKHEEAQSESIKEAKRIILKDSGENSDNLDSIKIENDYEVGEVIGILAIPELKREVPILSGTNEDELEKGVGHYSTTALPGQNNRIFLAGHRDTVFKKMGELQKGDRLTVQMETGVHEYEIYATLVVDENDLSVLEPTSPEEILTLSTCYPFEYLSSTEERFIINAKKIK</sequence>
<evidence type="ECO:0000256" key="2">
    <source>
        <dbReference type="PIRSR" id="PIRSR605754-1"/>
    </source>
</evidence>
<gene>
    <name evidence="3" type="ORF">FZC85_21610</name>
</gene>
<evidence type="ECO:0000313" key="3">
    <source>
        <dbReference type="EMBL" id="TYS79470.1"/>
    </source>
</evidence>
<dbReference type="CDD" id="cd05828">
    <property type="entry name" value="Sortase_D_1"/>
    <property type="match status" value="1"/>
</dbReference>
<proteinExistence type="predicted"/>
<protein>
    <submittedName>
        <fullName evidence="3">Class D sortase</fullName>
    </submittedName>
</protein>
<comment type="caution">
    <text evidence="3">The sequence shown here is derived from an EMBL/GenBank/DDBJ whole genome shotgun (WGS) entry which is preliminary data.</text>
</comment>
<name>A0A5D4TU85_9BACI</name>
<dbReference type="Gene3D" id="2.40.260.10">
    <property type="entry name" value="Sortase"/>
    <property type="match status" value="1"/>
</dbReference>
<organism evidence="3 4">
    <name type="scientific">Rossellomorea aquimaris</name>
    <dbReference type="NCBI Taxonomy" id="189382"/>
    <lineage>
        <taxon>Bacteria</taxon>
        <taxon>Bacillati</taxon>
        <taxon>Bacillota</taxon>
        <taxon>Bacilli</taxon>
        <taxon>Bacillales</taxon>
        <taxon>Bacillaceae</taxon>
        <taxon>Rossellomorea</taxon>
    </lineage>
</organism>
<dbReference type="NCBIfam" id="TIGR01076">
    <property type="entry name" value="sortase_fam"/>
    <property type="match status" value="1"/>
</dbReference>
<accession>A0A5D4TU85</accession>
<dbReference type="NCBIfam" id="NF033746">
    <property type="entry name" value="class_D_sortase"/>
    <property type="match status" value="1"/>
</dbReference>
<dbReference type="RefSeq" id="WP_148971169.1">
    <property type="nucleotide sequence ID" value="NZ_JBNIKW010000013.1"/>
</dbReference>
<feature type="active site" description="Acyl-thioester intermediate" evidence="2">
    <location>
        <position position="176"/>
    </location>
</feature>
<dbReference type="InterPro" id="IPR005754">
    <property type="entry name" value="Sortase"/>
</dbReference>
<reference evidence="3 4" key="1">
    <citation type="submission" date="2019-08" db="EMBL/GenBank/DDBJ databases">
        <title>Bacillus genomes from the desert of Cuatro Cienegas, Coahuila.</title>
        <authorList>
            <person name="Olmedo-Alvarez G."/>
        </authorList>
    </citation>
    <scope>NUCLEOTIDE SEQUENCE [LARGE SCALE GENOMIC DNA]</scope>
    <source>
        <strain evidence="3 4">CH87b_3T</strain>
    </source>
</reference>
<dbReference type="InterPro" id="IPR053525">
    <property type="entry name" value="Sortase_D"/>
</dbReference>
<dbReference type="InterPro" id="IPR023365">
    <property type="entry name" value="Sortase_dom-sf"/>
</dbReference>
<dbReference type="AlphaFoldDB" id="A0A5D4TU85"/>
<dbReference type="EMBL" id="VTEZ01000011">
    <property type="protein sequence ID" value="TYS79470.1"/>
    <property type="molecule type" value="Genomic_DNA"/>
</dbReference>